<dbReference type="AlphaFoldDB" id="A0AAD1WGG5"/>
<accession>A0AAD1WGG5</accession>
<evidence type="ECO:0000313" key="2">
    <source>
        <dbReference type="Proteomes" id="UP001295444"/>
    </source>
</evidence>
<gene>
    <name evidence="1" type="ORF">PECUL_23A053940</name>
</gene>
<dbReference type="EMBL" id="OW240918">
    <property type="protein sequence ID" value="CAH2305352.1"/>
    <property type="molecule type" value="Genomic_DNA"/>
</dbReference>
<proteinExistence type="predicted"/>
<name>A0AAD1WGG5_PELCU</name>
<reference evidence="1" key="1">
    <citation type="submission" date="2022-03" db="EMBL/GenBank/DDBJ databases">
        <authorList>
            <person name="Alioto T."/>
            <person name="Alioto T."/>
            <person name="Gomez Garrido J."/>
        </authorList>
    </citation>
    <scope>NUCLEOTIDE SEQUENCE</scope>
</reference>
<keyword evidence="2" id="KW-1185">Reference proteome</keyword>
<evidence type="ECO:0000313" key="1">
    <source>
        <dbReference type="EMBL" id="CAH2305352.1"/>
    </source>
</evidence>
<sequence>MVRIVPKKDAPGVDFCGVDDYVYIVRSDLGCYLRSTSFNKGEDIHIYSLHPSCRNGDHYLAHEDDLFYIIKGTSYRRVTNMNTDEDAVVYTMHPKFQGGDHYLSAFGNFYAIYQSRGVYCKTKNMNTFEDGNEYSLHANCKNGIYYFGIKNFYYFVKPIDEWGMQYFRCTNFNTNENAETFSLHPSIVNFIPGGLAMTHGSSYGVWECIKTISNDSQTPVTWTKKVSKKVGYDYEKMSSVETNWNVSSTVSVETCGLSALITKSQVSYTAEFGGSNVNTDRENWSKATVVEESITTTLDPGKKLYIWQYQLGIGKVPVLFCKDMKFDDDPTPPTEIPLPPAK</sequence>
<organism evidence="1 2">
    <name type="scientific">Pelobates cultripes</name>
    <name type="common">Western spadefoot toad</name>
    <dbReference type="NCBI Taxonomy" id="61616"/>
    <lineage>
        <taxon>Eukaryota</taxon>
        <taxon>Metazoa</taxon>
        <taxon>Chordata</taxon>
        <taxon>Craniata</taxon>
        <taxon>Vertebrata</taxon>
        <taxon>Euteleostomi</taxon>
        <taxon>Amphibia</taxon>
        <taxon>Batrachia</taxon>
        <taxon>Anura</taxon>
        <taxon>Pelobatoidea</taxon>
        <taxon>Pelobatidae</taxon>
        <taxon>Pelobates</taxon>
    </lineage>
</organism>
<protein>
    <submittedName>
        <fullName evidence="1">Uncharacterized protein</fullName>
    </submittedName>
</protein>
<dbReference type="Proteomes" id="UP001295444">
    <property type="component" value="Chromosome 07"/>
</dbReference>